<keyword evidence="2" id="KW-1185">Reference proteome</keyword>
<organism evidence="1 2">
    <name type="scientific">Lindgomyces ingoldianus</name>
    <dbReference type="NCBI Taxonomy" id="673940"/>
    <lineage>
        <taxon>Eukaryota</taxon>
        <taxon>Fungi</taxon>
        <taxon>Dikarya</taxon>
        <taxon>Ascomycota</taxon>
        <taxon>Pezizomycotina</taxon>
        <taxon>Dothideomycetes</taxon>
        <taxon>Pleosporomycetidae</taxon>
        <taxon>Pleosporales</taxon>
        <taxon>Lindgomycetaceae</taxon>
        <taxon>Lindgomyces</taxon>
    </lineage>
</organism>
<comment type="caution">
    <text evidence="1">The sequence shown here is derived from an EMBL/GenBank/DDBJ whole genome shotgun (WGS) entry which is preliminary data.</text>
</comment>
<dbReference type="Proteomes" id="UP000799755">
    <property type="component" value="Unassembled WGS sequence"/>
</dbReference>
<gene>
    <name evidence="1" type="ORF">BDR25DRAFT_363177</name>
</gene>
<accession>A0ACB6Q973</accession>
<protein>
    <submittedName>
        <fullName evidence="1">Uncharacterized protein</fullName>
    </submittedName>
</protein>
<evidence type="ECO:0000313" key="2">
    <source>
        <dbReference type="Proteomes" id="UP000799755"/>
    </source>
</evidence>
<proteinExistence type="predicted"/>
<dbReference type="EMBL" id="MU003554">
    <property type="protein sequence ID" value="KAF2463090.1"/>
    <property type="molecule type" value="Genomic_DNA"/>
</dbReference>
<sequence length="171" mass="19390">MNNNELVKDSSALQLQYFLISVCNRTVVNSGELPQRDIMKQLDSFASDQRGSSLPPSYSTYPAISPNSYVADCVSTVLKEKLHISLSMSRLVQGTNCFENRSVESRKWRDWLPELRVYLVSRVVSKILQLLLSVTESHNTDLLAKHIPILHYINLHSTSLQEVKPKAFQSP</sequence>
<name>A0ACB6Q973_9PLEO</name>
<reference evidence="1" key="1">
    <citation type="journal article" date="2020" name="Stud. Mycol.">
        <title>101 Dothideomycetes genomes: a test case for predicting lifestyles and emergence of pathogens.</title>
        <authorList>
            <person name="Haridas S."/>
            <person name="Albert R."/>
            <person name="Binder M."/>
            <person name="Bloem J."/>
            <person name="Labutti K."/>
            <person name="Salamov A."/>
            <person name="Andreopoulos B."/>
            <person name="Baker S."/>
            <person name="Barry K."/>
            <person name="Bills G."/>
            <person name="Bluhm B."/>
            <person name="Cannon C."/>
            <person name="Castanera R."/>
            <person name="Culley D."/>
            <person name="Daum C."/>
            <person name="Ezra D."/>
            <person name="Gonzalez J."/>
            <person name="Henrissat B."/>
            <person name="Kuo A."/>
            <person name="Liang C."/>
            <person name="Lipzen A."/>
            <person name="Lutzoni F."/>
            <person name="Magnuson J."/>
            <person name="Mondo S."/>
            <person name="Nolan M."/>
            <person name="Ohm R."/>
            <person name="Pangilinan J."/>
            <person name="Park H.-J."/>
            <person name="Ramirez L."/>
            <person name="Alfaro M."/>
            <person name="Sun H."/>
            <person name="Tritt A."/>
            <person name="Yoshinaga Y."/>
            <person name="Zwiers L.-H."/>
            <person name="Turgeon B."/>
            <person name="Goodwin S."/>
            <person name="Spatafora J."/>
            <person name="Crous P."/>
            <person name="Grigoriev I."/>
        </authorList>
    </citation>
    <scope>NUCLEOTIDE SEQUENCE</scope>
    <source>
        <strain evidence="1">ATCC 200398</strain>
    </source>
</reference>
<evidence type="ECO:0000313" key="1">
    <source>
        <dbReference type="EMBL" id="KAF2463090.1"/>
    </source>
</evidence>